<accession>A0A090LF82</accession>
<dbReference type="CTD" id="36380826"/>
<dbReference type="InterPro" id="IPR008144">
    <property type="entry name" value="Guanylate_kin-like_dom"/>
</dbReference>
<dbReference type="SMART" id="SM00228">
    <property type="entry name" value="PDZ"/>
    <property type="match status" value="1"/>
</dbReference>
<evidence type="ECO:0000313" key="6">
    <source>
        <dbReference type="WormBase" id="SRAE_2000311300"/>
    </source>
</evidence>
<dbReference type="CDD" id="cd00071">
    <property type="entry name" value="GMPK"/>
    <property type="match status" value="1"/>
</dbReference>
<dbReference type="PROSITE" id="PS50106">
    <property type="entry name" value="PDZ"/>
    <property type="match status" value="1"/>
</dbReference>
<evidence type="ECO:0000313" key="5">
    <source>
        <dbReference type="WBParaSite" id="SRAE_2000311300.1"/>
    </source>
</evidence>
<evidence type="ECO:0000259" key="2">
    <source>
        <dbReference type="PROSITE" id="PS50106"/>
    </source>
</evidence>
<dbReference type="InterPro" id="IPR027417">
    <property type="entry name" value="P-loop_NTPase"/>
</dbReference>
<evidence type="ECO:0000259" key="1">
    <source>
        <dbReference type="PROSITE" id="PS50052"/>
    </source>
</evidence>
<dbReference type="InterPro" id="IPR020590">
    <property type="entry name" value="Guanylate_kinase_CS"/>
</dbReference>
<dbReference type="InterPro" id="IPR008145">
    <property type="entry name" value="GK/Ca_channel_bsu"/>
</dbReference>
<dbReference type="SUPFAM" id="SSF50156">
    <property type="entry name" value="PDZ domain-like"/>
    <property type="match status" value="1"/>
</dbReference>
<dbReference type="Gene3D" id="2.30.30.40">
    <property type="entry name" value="SH3 Domains"/>
    <property type="match status" value="1"/>
</dbReference>
<dbReference type="PANTHER" id="PTHR23122">
    <property type="entry name" value="MEMBRANE-ASSOCIATED GUANYLATE KINASE MAGUK"/>
    <property type="match status" value="1"/>
</dbReference>
<gene>
    <name evidence="3 5 6" type="ORF">SRAE_2000311300</name>
</gene>
<dbReference type="Gene3D" id="3.40.50.300">
    <property type="entry name" value="P-loop containing nucleotide triphosphate hydrolases"/>
    <property type="match status" value="1"/>
</dbReference>
<sequence>MDISENSNEKNQKSFEEAFNTMFDNISLDIDKEKKKDVKTKTINFINSDMQEKLANTIVGMADFRDSPLFPSSTSIHDNLIITTSASSSSSKSLSELKCLLDKPWIKEYLKCSENICRDICSQKLPDIPFEVDDDEGIAVKYVKLVKHNEPLGATIKCKTDGRIVVSRILANGIADKSGVIQVGDNIIEINDISVSGMKANEVAKLLNTKNEITLKLIPALMNSNNDGKNVHSFYRAMVGYNGKNDPNHPVPEAAILFDRGDILEILVADDPMWLQAANLGNGSLASIASMTKKENENFKIGLIPSNICFQKIVSSIESERKFQRIYYENVVKFFPKVDCCRPIVLIGPAGVGRNELKKRLVLLNKEKYSTPVPHTSRAMRPHETNGVEYNFVSKRQMQQWINEGRFIEHGEYKGNYYGTLDLSILSIINESKIPVLNPQPTSIKLLRNHIFKSIIIFIQPPSFDILKETRLRKQAKALSSNQSAISYGAGFTDADLSNMITSAAKIDHIYGQYFDARIVNDDLEIAFKKLKDIIHAFHTQPSWIPKDWLPDYQT</sequence>
<dbReference type="SMART" id="SM00072">
    <property type="entry name" value="GuKc"/>
    <property type="match status" value="1"/>
</dbReference>
<dbReference type="Pfam" id="PF00625">
    <property type="entry name" value="Guanylate_kin"/>
    <property type="match status" value="1"/>
</dbReference>
<dbReference type="PROSITE" id="PS50052">
    <property type="entry name" value="GUANYLATE_KINASE_2"/>
    <property type="match status" value="1"/>
</dbReference>
<keyword evidence="4" id="KW-1185">Reference proteome</keyword>
<dbReference type="SUPFAM" id="SSF52540">
    <property type="entry name" value="P-loop containing nucleoside triphosphate hydrolases"/>
    <property type="match status" value="1"/>
</dbReference>
<name>A0A090LF82_STRRB</name>
<dbReference type="InterPro" id="IPR001478">
    <property type="entry name" value="PDZ"/>
</dbReference>
<dbReference type="WormBase" id="SRAE_2000311300">
    <property type="protein sequence ID" value="SRP04817"/>
    <property type="gene ID" value="WBGene00263333"/>
</dbReference>
<dbReference type="PROSITE" id="PS00856">
    <property type="entry name" value="GUANYLATE_KINASE_1"/>
    <property type="match status" value="1"/>
</dbReference>
<dbReference type="OMA" id="ECILECV"/>
<dbReference type="WBParaSite" id="SRAE_2000311300.1">
    <property type="protein sequence ID" value="SRAE_2000311300.1"/>
    <property type="gene ID" value="WBGene00263333"/>
</dbReference>
<feature type="domain" description="Guanylate kinase-like" evidence="1">
    <location>
        <begin position="341"/>
        <end position="536"/>
    </location>
</feature>
<dbReference type="EMBL" id="LN609529">
    <property type="protein sequence ID" value="CEF68456.1"/>
    <property type="molecule type" value="Genomic_DNA"/>
</dbReference>
<organism evidence="3">
    <name type="scientific">Strongyloides ratti</name>
    <name type="common">Parasitic roundworm</name>
    <dbReference type="NCBI Taxonomy" id="34506"/>
    <lineage>
        <taxon>Eukaryota</taxon>
        <taxon>Metazoa</taxon>
        <taxon>Ecdysozoa</taxon>
        <taxon>Nematoda</taxon>
        <taxon>Chromadorea</taxon>
        <taxon>Rhabditida</taxon>
        <taxon>Tylenchina</taxon>
        <taxon>Panagrolaimomorpha</taxon>
        <taxon>Strongyloidoidea</taxon>
        <taxon>Strongyloididae</taxon>
        <taxon>Strongyloides</taxon>
    </lineage>
</organism>
<dbReference type="AlphaFoldDB" id="A0A090LF82"/>
<dbReference type="InterPro" id="IPR050716">
    <property type="entry name" value="MAGUK"/>
</dbReference>
<dbReference type="Pfam" id="PF00595">
    <property type="entry name" value="PDZ"/>
    <property type="match status" value="1"/>
</dbReference>
<feature type="domain" description="PDZ" evidence="2">
    <location>
        <begin position="142"/>
        <end position="207"/>
    </location>
</feature>
<dbReference type="STRING" id="34506.A0A090LF82"/>
<dbReference type="OrthoDB" id="439127at2759"/>
<evidence type="ECO:0000313" key="3">
    <source>
        <dbReference type="EMBL" id="CEF68456.1"/>
    </source>
</evidence>
<dbReference type="Proteomes" id="UP000035682">
    <property type="component" value="Unplaced"/>
</dbReference>
<dbReference type="RefSeq" id="XP_024507656.1">
    <property type="nucleotide sequence ID" value="XM_024654268.1"/>
</dbReference>
<dbReference type="InterPro" id="IPR036034">
    <property type="entry name" value="PDZ_sf"/>
</dbReference>
<dbReference type="InterPro" id="IPR036028">
    <property type="entry name" value="SH3-like_dom_sf"/>
</dbReference>
<evidence type="ECO:0000313" key="4">
    <source>
        <dbReference type="Proteomes" id="UP000035682"/>
    </source>
</evidence>
<dbReference type="GeneID" id="36380826"/>
<protein>
    <submittedName>
        <fullName evidence="3 5">Varicose</fullName>
    </submittedName>
</protein>
<dbReference type="Gene3D" id="2.30.42.10">
    <property type="match status" value="1"/>
</dbReference>
<proteinExistence type="predicted"/>
<dbReference type="SUPFAM" id="SSF50044">
    <property type="entry name" value="SH3-domain"/>
    <property type="match status" value="1"/>
</dbReference>
<reference evidence="3 4" key="1">
    <citation type="submission" date="2014-09" db="EMBL/GenBank/DDBJ databases">
        <authorList>
            <person name="Martin A.A."/>
        </authorList>
    </citation>
    <scope>NUCLEOTIDE SEQUENCE</scope>
    <source>
        <strain evidence="4">ED321</strain>
        <strain evidence="3">ED321 Heterogonic</strain>
    </source>
</reference>
<reference evidence="5" key="2">
    <citation type="submission" date="2020-12" db="UniProtKB">
        <authorList>
            <consortium name="WormBaseParasite"/>
        </authorList>
    </citation>
    <scope>IDENTIFICATION</scope>
</reference>